<dbReference type="EMBL" id="JAWJYN010000002">
    <property type="protein sequence ID" value="MDZ8161979.1"/>
    <property type="molecule type" value="Genomic_DNA"/>
</dbReference>
<dbReference type="RefSeq" id="WP_322597588.1">
    <property type="nucleotide sequence ID" value="NZ_BAAAPT010000002.1"/>
</dbReference>
<feature type="region of interest" description="Disordered" evidence="4">
    <location>
        <begin position="1"/>
        <end position="20"/>
    </location>
</feature>
<proteinExistence type="inferred from homology"/>
<dbReference type="Proteomes" id="UP001291912">
    <property type="component" value="Unassembled WGS sequence"/>
</dbReference>
<evidence type="ECO:0000256" key="3">
    <source>
        <dbReference type="RuleBase" id="RU361235"/>
    </source>
</evidence>
<comment type="similarity">
    <text evidence="1 3">Belongs to the type-B carboxylesterase/lipase family.</text>
</comment>
<dbReference type="EC" id="3.1.1.-" evidence="3"/>
<dbReference type="Pfam" id="PF00135">
    <property type="entry name" value="COesterase"/>
    <property type="match status" value="1"/>
</dbReference>
<evidence type="ECO:0000259" key="5">
    <source>
        <dbReference type="Pfam" id="PF00135"/>
    </source>
</evidence>
<dbReference type="PROSITE" id="PS00122">
    <property type="entry name" value="CARBOXYLESTERASE_B_1"/>
    <property type="match status" value="1"/>
</dbReference>
<reference evidence="6 7" key="1">
    <citation type="submission" date="2023-10" db="EMBL/GenBank/DDBJ databases">
        <title>Microbacterium xanthum sp. nov., isolated from seaweed.</title>
        <authorList>
            <person name="Lee S.D."/>
        </authorList>
    </citation>
    <scope>NUCLEOTIDE SEQUENCE [LARGE SCALE GENOMIC DNA]</scope>
    <source>
        <strain evidence="6 7">KCTC 19124</strain>
    </source>
</reference>
<dbReference type="InterPro" id="IPR029058">
    <property type="entry name" value="AB_hydrolase_fold"/>
</dbReference>
<sequence length="479" mass="50702">MTDPIADARDRPLADTTAGRVRGITGDDGIRRFLGIPYAKPPFGARRFGVPEPVDPWDGEREATEFGPTAPQNPYRGHLATFIDVPIVSGEDILTVNVWTPADAQDAPVVLWLHGGGLERGAASQEGYDGSTFARDGIVFVSANYRLGAEGFSVLDDAPRNLGLRDAAAALAWVEREITAFGGDPSRITLMGESAGGALVAALAARADTRRMITGAIIQSAPLEVAPVKKARRASDAIARALSVDTTRAGFSSIAPRELSRTRAQIVGESTLLDGPAGFALVLDEETLPGSPIELLRDAGVPLLIGTNTEEYRLWLSPETVAGISRAKSATIRRLLGVSGRATRAIRAAFPGASPGEVLGQAVTDLMLRGPATRVAASRACATYVYEFAWPSPVGGLGAAHAVEIAFAFGRLDSDDAVRLNGSDAPATLALQMHEAWVSFIRDGDPGWPPYAHERTTKVWDLPDTVGPQRRTGIVDALM</sequence>
<evidence type="ECO:0000256" key="1">
    <source>
        <dbReference type="ARBA" id="ARBA00005964"/>
    </source>
</evidence>
<keyword evidence="7" id="KW-1185">Reference proteome</keyword>
<dbReference type="SUPFAM" id="SSF53474">
    <property type="entry name" value="alpha/beta-Hydrolases"/>
    <property type="match status" value="1"/>
</dbReference>
<organism evidence="6 7">
    <name type="scientific">Microbacterium aquimaris</name>
    <dbReference type="NCBI Taxonomy" id="459816"/>
    <lineage>
        <taxon>Bacteria</taxon>
        <taxon>Bacillati</taxon>
        <taxon>Actinomycetota</taxon>
        <taxon>Actinomycetes</taxon>
        <taxon>Micrococcales</taxon>
        <taxon>Microbacteriaceae</taxon>
        <taxon>Microbacterium</taxon>
    </lineage>
</organism>
<feature type="domain" description="Carboxylesterase type B" evidence="5">
    <location>
        <begin position="12"/>
        <end position="448"/>
    </location>
</feature>
<evidence type="ECO:0000256" key="2">
    <source>
        <dbReference type="ARBA" id="ARBA00022801"/>
    </source>
</evidence>
<accession>A0ABU5N7A3</accession>
<evidence type="ECO:0000313" key="7">
    <source>
        <dbReference type="Proteomes" id="UP001291912"/>
    </source>
</evidence>
<dbReference type="PANTHER" id="PTHR11559">
    <property type="entry name" value="CARBOXYLESTERASE"/>
    <property type="match status" value="1"/>
</dbReference>
<dbReference type="InterPro" id="IPR050309">
    <property type="entry name" value="Type-B_Carboxylest/Lipase"/>
</dbReference>
<evidence type="ECO:0000313" key="6">
    <source>
        <dbReference type="EMBL" id="MDZ8161979.1"/>
    </source>
</evidence>
<comment type="caution">
    <text evidence="6">The sequence shown here is derived from an EMBL/GenBank/DDBJ whole genome shotgun (WGS) entry which is preliminary data.</text>
</comment>
<gene>
    <name evidence="6" type="ORF">R2Q92_09000</name>
</gene>
<protein>
    <recommendedName>
        <fullName evidence="3">Carboxylic ester hydrolase</fullName>
        <ecNumber evidence="3">3.1.1.-</ecNumber>
    </recommendedName>
</protein>
<dbReference type="InterPro" id="IPR002018">
    <property type="entry name" value="CarbesteraseB"/>
</dbReference>
<keyword evidence="2 3" id="KW-0378">Hydrolase</keyword>
<feature type="compositionally biased region" description="Basic and acidic residues" evidence="4">
    <location>
        <begin position="1"/>
        <end position="13"/>
    </location>
</feature>
<evidence type="ECO:0000256" key="4">
    <source>
        <dbReference type="SAM" id="MobiDB-lite"/>
    </source>
</evidence>
<name>A0ABU5N7A3_9MICO</name>
<dbReference type="Gene3D" id="3.40.50.1820">
    <property type="entry name" value="alpha/beta hydrolase"/>
    <property type="match status" value="1"/>
</dbReference>
<dbReference type="InterPro" id="IPR019826">
    <property type="entry name" value="Carboxylesterase_B_AS"/>
</dbReference>